<comment type="caution">
    <text evidence="3">The sequence shown here is derived from an EMBL/GenBank/DDBJ whole genome shotgun (WGS) entry which is preliminary data.</text>
</comment>
<dbReference type="EMBL" id="VFPJ01000001">
    <property type="protein sequence ID" value="TQM39662.1"/>
    <property type="molecule type" value="Genomic_DNA"/>
</dbReference>
<feature type="region of interest" description="Disordered" evidence="1">
    <location>
        <begin position="351"/>
        <end position="379"/>
    </location>
</feature>
<gene>
    <name evidence="3" type="ORF">BC670_0480</name>
</gene>
<dbReference type="AlphaFoldDB" id="A0A543G0P7"/>
<keyword evidence="2" id="KW-0472">Membrane</keyword>
<keyword evidence="2" id="KW-1133">Transmembrane helix</keyword>
<sequence>MNPLKEAVCIFINKLFDKFNKLLYKIIFFWVKIIIKISTFGLHFQYKLKNMTRFRLLLLITAFLSASYGFSQYTDVINSNRPGESMSAFAVGKDVIQTELGAYLIQEKHDLLLSELNGFGTDVALRYGFLYDQLELIGNLQYQKGLYSNLLEEKNIEGFKKFTFGAKYLMYDPNRNYKPKVNIYSWKANHKFNWHYLIPAVSVYAGANFSGNSPFNYSIEPKISPKVMLISQNNFPGSHVFVCNIFVDKIATENPLTGYVVTYTKGIGSDWSVFLENKGVQSKYYSDSILTVGGAFLLNFNTQVDISISKNFKNTPDILYGGVGFSWRFDANYKDTLDRVPEDERIAKQKAKVAKEKKRLEKEAKKNSKGKSGIKKEKK</sequence>
<evidence type="ECO:0000256" key="2">
    <source>
        <dbReference type="SAM" id="Phobius"/>
    </source>
</evidence>
<evidence type="ECO:0000313" key="4">
    <source>
        <dbReference type="Proteomes" id="UP000320773"/>
    </source>
</evidence>
<evidence type="ECO:0000313" key="3">
    <source>
        <dbReference type="EMBL" id="TQM39662.1"/>
    </source>
</evidence>
<feature type="transmembrane region" description="Helical" evidence="2">
    <location>
        <begin position="22"/>
        <end position="42"/>
    </location>
</feature>
<keyword evidence="2" id="KW-0812">Transmembrane</keyword>
<organism evidence="3 4">
    <name type="scientific">Flavobacterium branchiophilum</name>
    <dbReference type="NCBI Taxonomy" id="55197"/>
    <lineage>
        <taxon>Bacteria</taxon>
        <taxon>Pseudomonadati</taxon>
        <taxon>Bacteroidota</taxon>
        <taxon>Flavobacteriia</taxon>
        <taxon>Flavobacteriales</taxon>
        <taxon>Flavobacteriaceae</taxon>
        <taxon>Flavobacterium</taxon>
    </lineage>
</organism>
<protein>
    <submittedName>
        <fullName evidence="3">Outer membrane putative beta-barrel porin/alpha-amylase</fullName>
    </submittedName>
</protein>
<evidence type="ECO:0000256" key="1">
    <source>
        <dbReference type="SAM" id="MobiDB-lite"/>
    </source>
</evidence>
<proteinExistence type="predicted"/>
<accession>A0A543G0P7</accession>
<feature type="transmembrane region" description="Helical" evidence="2">
    <location>
        <begin position="54"/>
        <end position="71"/>
    </location>
</feature>
<name>A0A543G0P7_9FLAO</name>
<dbReference type="Proteomes" id="UP000320773">
    <property type="component" value="Unassembled WGS sequence"/>
</dbReference>
<reference evidence="3 4" key="1">
    <citation type="submission" date="2019-06" db="EMBL/GenBank/DDBJ databases">
        <title>Genomic Encyclopedia of Archaeal and Bacterial Type Strains, Phase II (KMG-II): from individual species to whole genera.</title>
        <authorList>
            <person name="Goeker M."/>
        </authorList>
    </citation>
    <scope>NUCLEOTIDE SEQUENCE [LARGE SCALE GENOMIC DNA]</scope>
    <source>
        <strain evidence="3 4">DSM 24789</strain>
    </source>
</reference>
<dbReference type="Pfam" id="PF13557">
    <property type="entry name" value="Phenol_MetA_deg"/>
    <property type="match status" value="1"/>
</dbReference>
<feature type="compositionally biased region" description="Basic residues" evidence="1">
    <location>
        <begin position="367"/>
        <end position="379"/>
    </location>
</feature>
<dbReference type="InterPro" id="IPR025737">
    <property type="entry name" value="FApF"/>
</dbReference>